<evidence type="ECO:0000313" key="3">
    <source>
        <dbReference type="Proteomes" id="UP000317940"/>
    </source>
</evidence>
<feature type="compositionally biased region" description="Basic residues" evidence="1">
    <location>
        <begin position="128"/>
        <end position="138"/>
    </location>
</feature>
<dbReference type="GO" id="GO:0046464">
    <property type="term" value="P:acylglycerol catabolic process"/>
    <property type="evidence" value="ECO:0007669"/>
    <property type="project" value="TreeGrafter"/>
</dbReference>
<comment type="caution">
    <text evidence="2">The sequence shown here is derived from an EMBL/GenBank/DDBJ whole genome shotgun (WGS) entry which is preliminary data.</text>
</comment>
<dbReference type="Proteomes" id="UP000317940">
    <property type="component" value="Unassembled WGS sequence"/>
</dbReference>
<keyword evidence="3" id="KW-1185">Reference proteome</keyword>
<name>A0A561TTQ3_9ACTN</name>
<reference evidence="2 3" key="1">
    <citation type="submission" date="2019-06" db="EMBL/GenBank/DDBJ databases">
        <title>Sequencing the genomes of 1000 actinobacteria strains.</title>
        <authorList>
            <person name="Klenk H.-P."/>
        </authorList>
    </citation>
    <scope>NUCLEOTIDE SEQUENCE [LARGE SCALE GENOMIC DNA]</scope>
    <source>
        <strain evidence="2 3">DSM 44826</strain>
    </source>
</reference>
<gene>
    <name evidence="2" type="ORF">FHX73_13552</name>
</gene>
<dbReference type="EMBL" id="VIWT01000003">
    <property type="protein sequence ID" value="TWF90505.1"/>
    <property type="molecule type" value="Genomic_DNA"/>
</dbReference>
<dbReference type="RefSeq" id="WP_246214035.1">
    <property type="nucleotide sequence ID" value="NZ_BAAAMZ010000001.1"/>
</dbReference>
<organism evidence="2 3">
    <name type="scientific">Kitasatospora viridis</name>
    <dbReference type="NCBI Taxonomy" id="281105"/>
    <lineage>
        <taxon>Bacteria</taxon>
        <taxon>Bacillati</taxon>
        <taxon>Actinomycetota</taxon>
        <taxon>Actinomycetes</taxon>
        <taxon>Kitasatosporales</taxon>
        <taxon>Streptomycetaceae</taxon>
        <taxon>Kitasatospora</taxon>
    </lineage>
</organism>
<dbReference type="Gene3D" id="3.40.50.1820">
    <property type="entry name" value="alpha/beta hydrolase"/>
    <property type="match status" value="2"/>
</dbReference>
<dbReference type="AlphaFoldDB" id="A0A561TTQ3"/>
<dbReference type="InterPro" id="IPR029058">
    <property type="entry name" value="AB_hydrolase_fold"/>
</dbReference>
<proteinExistence type="predicted"/>
<dbReference type="PANTHER" id="PTHR43798:SF5">
    <property type="entry name" value="MONOACYLGLYCEROL LIPASE ABHD6"/>
    <property type="match status" value="1"/>
</dbReference>
<sequence>MATATATVGTVTPAVTVDTVTVGAARVRYDRYPAAGPVEAPALLLVHGTGSGGAEVNWSGLAPGLATHRTVLTPDLSGTERTVDDGAPLTTEQLAAQVIAVIEHAGTGPVDLPPAFGREVPPWLLDGRRRRRHRRRAAPRPGPPAGPGGRLGAHRRHGGTSRPKAGGEYLRNLFTVWRRIADHDAEAFGRIITITGFSHGFLNTIGRAGVEQLVPNMPPTAGTLRHIELDLRVDIRELLPRITAPTLVIGFTQDATVPVAHSRALHAAIAGSRYAELDAGHVGVFERAEEFTALVDGFTRSA</sequence>
<dbReference type="InterPro" id="IPR050266">
    <property type="entry name" value="AB_hydrolase_sf"/>
</dbReference>
<protein>
    <submittedName>
        <fullName evidence="2">Pimeloyl-ACP methyl ester carboxylesterase</fullName>
    </submittedName>
</protein>
<dbReference type="GO" id="GO:0016020">
    <property type="term" value="C:membrane"/>
    <property type="evidence" value="ECO:0007669"/>
    <property type="project" value="TreeGrafter"/>
</dbReference>
<evidence type="ECO:0000313" key="2">
    <source>
        <dbReference type="EMBL" id="TWF90505.1"/>
    </source>
</evidence>
<dbReference type="PANTHER" id="PTHR43798">
    <property type="entry name" value="MONOACYLGLYCEROL LIPASE"/>
    <property type="match status" value="1"/>
</dbReference>
<accession>A0A561TTQ3</accession>
<evidence type="ECO:0000256" key="1">
    <source>
        <dbReference type="SAM" id="MobiDB-lite"/>
    </source>
</evidence>
<feature type="region of interest" description="Disordered" evidence="1">
    <location>
        <begin position="127"/>
        <end position="165"/>
    </location>
</feature>
<dbReference type="SUPFAM" id="SSF53474">
    <property type="entry name" value="alpha/beta-Hydrolases"/>
    <property type="match status" value="1"/>
</dbReference>
<dbReference type="GO" id="GO:0047372">
    <property type="term" value="F:monoacylglycerol lipase activity"/>
    <property type="evidence" value="ECO:0007669"/>
    <property type="project" value="TreeGrafter"/>
</dbReference>